<gene>
    <name evidence="7" type="ORF">QBC34DRAFT_391941</name>
</gene>
<feature type="domain" description="AA1-like" evidence="6">
    <location>
        <begin position="44"/>
        <end position="158"/>
    </location>
</feature>
<comment type="subcellular location">
    <subcellularLocation>
        <location evidence="1">Secreted</location>
    </subcellularLocation>
</comment>
<dbReference type="AlphaFoldDB" id="A0AAV9H2D7"/>
<keyword evidence="8" id="KW-1185">Reference proteome</keyword>
<dbReference type="Proteomes" id="UP001321760">
    <property type="component" value="Unassembled WGS sequence"/>
</dbReference>
<evidence type="ECO:0000256" key="2">
    <source>
        <dbReference type="ARBA" id="ARBA00022525"/>
    </source>
</evidence>
<evidence type="ECO:0000313" key="7">
    <source>
        <dbReference type="EMBL" id="KAK4454527.1"/>
    </source>
</evidence>
<proteinExistence type="predicted"/>
<protein>
    <recommendedName>
        <fullName evidence="6">AA1-like domain-containing protein</fullName>
    </recommendedName>
</protein>
<keyword evidence="4" id="KW-1015">Disulfide bond</keyword>
<dbReference type="InterPro" id="IPR032382">
    <property type="entry name" value="AltA1"/>
</dbReference>
<keyword evidence="2" id="KW-0964">Secreted</keyword>
<evidence type="ECO:0000256" key="5">
    <source>
        <dbReference type="SAM" id="SignalP"/>
    </source>
</evidence>
<comment type="caution">
    <text evidence="7">The sequence shown here is derived from an EMBL/GenBank/DDBJ whole genome shotgun (WGS) entry which is preliminary data.</text>
</comment>
<organism evidence="7 8">
    <name type="scientific">Podospora aff. communis PSN243</name>
    <dbReference type="NCBI Taxonomy" id="3040156"/>
    <lineage>
        <taxon>Eukaryota</taxon>
        <taxon>Fungi</taxon>
        <taxon>Dikarya</taxon>
        <taxon>Ascomycota</taxon>
        <taxon>Pezizomycotina</taxon>
        <taxon>Sordariomycetes</taxon>
        <taxon>Sordariomycetidae</taxon>
        <taxon>Sordariales</taxon>
        <taxon>Podosporaceae</taxon>
        <taxon>Podospora</taxon>
    </lineage>
</organism>
<evidence type="ECO:0000256" key="3">
    <source>
        <dbReference type="ARBA" id="ARBA00022729"/>
    </source>
</evidence>
<evidence type="ECO:0000259" key="6">
    <source>
        <dbReference type="Pfam" id="PF16541"/>
    </source>
</evidence>
<reference evidence="7" key="1">
    <citation type="journal article" date="2023" name="Mol. Phylogenet. Evol.">
        <title>Genome-scale phylogeny and comparative genomics of the fungal order Sordariales.</title>
        <authorList>
            <person name="Hensen N."/>
            <person name="Bonometti L."/>
            <person name="Westerberg I."/>
            <person name="Brannstrom I.O."/>
            <person name="Guillou S."/>
            <person name="Cros-Aarteil S."/>
            <person name="Calhoun S."/>
            <person name="Haridas S."/>
            <person name="Kuo A."/>
            <person name="Mondo S."/>
            <person name="Pangilinan J."/>
            <person name="Riley R."/>
            <person name="LaButti K."/>
            <person name="Andreopoulos B."/>
            <person name="Lipzen A."/>
            <person name="Chen C."/>
            <person name="Yan M."/>
            <person name="Daum C."/>
            <person name="Ng V."/>
            <person name="Clum A."/>
            <person name="Steindorff A."/>
            <person name="Ohm R.A."/>
            <person name="Martin F."/>
            <person name="Silar P."/>
            <person name="Natvig D.O."/>
            <person name="Lalanne C."/>
            <person name="Gautier V."/>
            <person name="Ament-Velasquez S.L."/>
            <person name="Kruys A."/>
            <person name="Hutchinson M.I."/>
            <person name="Powell A.J."/>
            <person name="Barry K."/>
            <person name="Miller A.N."/>
            <person name="Grigoriev I.V."/>
            <person name="Debuchy R."/>
            <person name="Gladieux P."/>
            <person name="Hiltunen Thoren M."/>
            <person name="Johannesson H."/>
        </authorList>
    </citation>
    <scope>NUCLEOTIDE SEQUENCE</scope>
    <source>
        <strain evidence="7">PSN243</strain>
    </source>
</reference>
<name>A0AAV9H2D7_9PEZI</name>
<evidence type="ECO:0000256" key="1">
    <source>
        <dbReference type="ARBA" id="ARBA00004613"/>
    </source>
</evidence>
<evidence type="ECO:0000313" key="8">
    <source>
        <dbReference type="Proteomes" id="UP001321760"/>
    </source>
</evidence>
<evidence type="ECO:0000256" key="4">
    <source>
        <dbReference type="ARBA" id="ARBA00023157"/>
    </source>
</evidence>
<feature type="signal peptide" evidence="5">
    <location>
        <begin position="1"/>
        <end position="16"/>
    </location>
</feature>
<reference evidence="7" key="2">
    <citation type="submission" date="2023-05" db="EMBL/GenBank/DDBJ databases">
        <authorList>
            <consortium name="Lawrence Berkeley National Laboratory"/>
            <person name="Steindorff A."/>
            <person name="Hensen N."/>
            <person name="Bonometti L."/>
            <person name="Westerberg I."/>
            <person name="Brannstrom I.O."/>
            <person name="Guillou S."/>
            <person name="Cros-Aarteil S."/>
            <person name="Calhoun S."/>
            <person name="Haridas S."/>
            <person name="Kuo A."/>
            <person name="Mondo S."/>
            <person name="Pangilinan J."/>
            <person name="Riley R."/>
            <person name="Labutti K."/>
            <person name="Andreopoulos B."/>
            <person name="Lipzen A."/>
            <person name="Chen C."/>
            <person name="Yanf M."/>
            <person name="Daum C."/>
            <person name="Ng V."/>
            <person name="Clum A."/>
            <person name="Ohm R."/>
            <person name="Martin F."/>
            <person name="Silar P."/>
            <person name="Natvig D."/>
            <person name="Lalanne C."/>
            <person name="Gautier V."/>
            <person name="Ament-Velasquez S.L."/>
            <person name="Kruys A."/>
            <person name="Hutchinson M.I."/>
            <person name="Powell A.J."/>
            <person name="Barry K."/>
            <person name="Miller A.N."/>
            <person name="Grigoriev I.V."/>
            <person name="Debuchy R."/>
            <person name="Gladieux P."/>
            <person name="Thoren M.H."/>
            <person name="Johannesson H."/>
        </authorList>
    </citation>
    <scope>NUCLEOTIDE SEQUENCE</scope>
    <source>
        <strain evidence="7">PSN243</strain>
    </source>
</reference>
<dbReference type="EMBL" id="MU865916">
    <property type="protein sequence ID" value="KAK4454527.1"/>
    <property type="molecule type" value="Genomic_DNA"/>
</dbReference>
<dbReference type="GO" id="GO:0005576">
    <property type="term" value="C:extracellular region"/>
    <property type="evidence" value="ECO:0007669"/>
    <property type="project" value="UniProtKB-SubCell"/>
</dbReference>
<feature type="chain" id="PRO_5043496883" description="AA1-like domain-containing protein" evidence="5">
    <location>
        <begin position="17"/>
        <end position="184"/>
    </location>
</feature>
<keyword evidence="3 5" id="KW-0732">Signal</keyword>
<dbReference type="Pfam" id="PF16541">
    <property type="entry name" value="AltA1"/>
    <property type="match status" value="1"/>
</dbReference>
<accession>A0AAV9H2D7</accession>
<sequence length="184" mass="20542">MARYLALLLFGALAAAAPTLPRQTLSCKDASMANSSWTVGGFHYSSSVTYSTPSHRIANGWVNFNLTNYALPLATMSCSATSSQMSDFFYGNQWYQCADSSGNDAEFQFDKSSKRLDLQQRWACVDDVPLMNFLGKGNATVALDCQTERWQNQNWTMGDTYSKEYTNCTPQNLWIEARELLAST</sequence>